<dbReference type="SUPFAM" id="SSF50630">
    <property type="entry name" value="Acid proteases"/>
    <property type="match status" value="1"/>
</dbReference>
<feature type="compositionally biased region" description="Basic residues" evidence="3">
    <location>
        <begin position="487"/>
        <end position="503"/>
    </location>
</feature>
<dbReference type="Gene3D" id="2.40.70.10">
    <property type="entry name" value="Acid Proteases"/>
    <property type="match status" value="2"/>
</dbReference>
<gene>
    <name evidence="5" type="primary">OSJNBa0077J18.7</name>
</gene>
<accession>Q6Z4M1</accession>
<feature type="compositionally biased region" description="Pro residues" evidence="3">
    <location>
        <begin position="571"/>
        <end position="585"/>
    </location>
</feature>
<feature type="compositionally biased region" description="Basic residues" evidence="3">
    <location>
        <begin position="461"/>
        <end position="477"/>
    </location>
</feature>
<dbReference type="InterPro" id="IPR021109">
    <property type="entry name" value="Peptidase_aspartic_dom_sf"/>
</dbReference>
<dbReference type="AlphaFoldDB" id="Q6Z4M1"/>
<feature type="compositionally biased region" description="Pro residues" evidence="3">
    <location>
        <begin position="533"/>
        <end position="556"/>
    </location>
</feature>
<sequence length="630" mass="69132">MARLEVEDDQWLGHTELGKRTLAGWARQRRGVARPEILLQSYCLVPHSVNTSSVLNFGALANITEPGVATTQLVAGDVDTYYTVVLDSVKVGNKTVASAASSRIIVDSGTMLTFLDPALMGPLIDELSRRITLPPMQSPDGLLQLCYEVAGRELARIEYELLILNDLLCTASRKQTEQVSPDLTLEFGSGGGGAEAGERVRDGAGRDAVPRDGNGEFAVGGHTRVPITTVIKFHRPRPRQSRRGYIFTSPDHRAVNFSPWLPRSWPRDDISHAHIDACRRRAARSWRFPVARRRREQESGGPRERRRHARLQGAAWARGGGSVGERRRRHACLEAAARARGGGGGGARFCRAARARGGGGAHVWKRQWRGREKKGRVTAGDGDVIPDGDNYGTISFTMLCLAIVATTEQQTVSILRNLGQQNIHVGYNLDAGTVTFAAADCAGSGWPAKQTSGGQACCGRGRWRRRGERGRLSHRRPWLSAASPPTCRRHGCRRRHHPRRRRRTGSEPPPDLREGGPPAPNLHRPVVARRHPPPPLAPCCPPPAAQPRRLPPPPRCGPRRSHLGRSARCPLPAPAPRPRRPPPTPSASSSATLHAAHCSAPPAARSRRLLLGRAQIEERKRERERGRERE</sequence>
<evidence type="ECO:0000313" key="5">
    <source>
        <dbReference type="EMBL" id="BAC83819.1"/>
    </source>
</evidence>
<feature type="region of interest" description="Disordered" evidence="3">
    <location>
        <begin position="445"/>
        <end position="630"/>
    </location>
</feature>
<evidence type="ECO:0000313" key="6">
    <source>
        <dbReference type="Proteomes" id="UP000000763"/>
    </source>
</evidence>
<evidence type="ECO:0000259" key="4">
    <source>
        <dbReference type="Pfam" id="PF00026"/>
    </source>
</evidence>
<dbReference type="Proteomes" id="UP000000763">
    <property type="component" value="Chromosome 7"/>
</dbReference>
<dbReference type="GO" id="GO:0008233">
    <property type="term" value="F:peptidase activity"/>
    <property type="evidence" value="ECO:0007669"/>
    <property type="project" value="UniProtKB-KW"/>
</dbReference>
<organism evidence="5 6">
    <name type="scientific">Oryza sativa subsp. japonica</name>
    <name type="common">Rice</name>
    <dbReference type="NCBI Taxonomy" id="39947"/>
    <lineage>
        <taxon>Eukaryota</taxon>
        <taxon>Viridiplantae</taxon>
        <taxon>Streptophyta</taxon>
        <taxon>Embryophyta</taxon>
        <taxon>Tracheophyta</taxon>
        <taxon>Spermatophyta</taxon>
        <taxon>Magnoliopsida</taxon>
        <taxon>Liliopsida</taxon>
        <taxon>Poales</taxon>
        <taxon>Poaceae</taxon>
        <taxon>BOP clade</taxon>
        <taxon>Oryzoideae</taxon>
        <taxon>Oryzeae</taxon>
        <taxon>Oryzinae</taxon>
        <taxon>Oryza</taxon>
        <taxon>Oryza sativa</taxon>
    </lineage>
</organism>
<proteinExistence type="predicted"/>
<protein>
    <recommendedName>
        <fullName evidence="4">Peptidase A1 domain-containing protein</fullName>
    </recommendedName>
</protein>
<feature type="compositionally biased region" description="Low complexity" evidence="3">
    <location>
        <begin position="586"/>
        <end position="604"/>
    </location>
</feature>
<evidence type="ECO:0000256" key="1">
    <source>
        <dbReference type="ARBA" id="ARBA00022670"/>
    </source>
</evidence>
<dbReference type="InterPro" id="IPR033121">
    <property type="entry name" value="PEPTIDASE_A1"/>
</dbReference>
<keyword evidence="1" id="KW-0645">Protease</keyword>
<dbReference type="Pfam" id="PF00026">
    <property type="entry name" value="Asp"/>
    <property type="match status" value="1"/>
</dbReference>
<evidence type="ECO:0000256" key="2">
    <source>
        <dbReference type="ARBA" id="ARBA00022801"/>
    </source>
</evidence>
<dbReference type="GO" id="GO:0006508">
    <property type="term" value="P:proteolysis"/>
    <property type="evidence" value="ECO:0007669"/>
    <property type="project" value="UniProtKB-KW"/>
</dbReference>
<evidence type="ECO:0000256" key="3">
    <source>
        <dbReference type="SAM" id="MobiDB-lite"/>
    </source>
</evidence>
<dbReference type="PANTHER" id="PTHR47967">
    <property type="entry name" value="OS07G0603500 PROTEIN-RELATED"/>
    <property type="match status" value="1"/>
</dbReference>
<dbReference type="EMBL" id="AP005169">
    <property type="protein sequence ID" value="BAC83819.1"/>
    <property type="molecule type" value="Genomic_DNA"/>
</dbReference>
<dbReference type="InterPro" id="IPR051708">
    <property type="entry name" value="Plant_Aspart_Prot_A1"/>
</dbReference>
<name>Q6Z4M1_ORYSJ</name>
<feature type="domain" description="Peptidase A1" evidence="4">
    <location>
        <begin position="51"/>
        <end position="121"/>
    </location>
</feature>
<reference evidence="6" key="2">
    <citation type="journal article" date="2008" name="Nucleic Acids Res.">
        <title>The rice annotation project database (RAP-DB): 2008 update.</title>
        <authorList>
            <consortium name="The rice annotation project (RAP)"/>
        </authorList>
    </citation>
    <scope>GENOME REANNOTATION</scope>
    <source>
        <strain evidence="6">cv. Nipponbare</strain>
    </source>
</reference>
<dbReference type="PANTHER" id="PTHR47967:SF112">
    <property type="entry name" value="OS10G0447300 PROTEIN"/>
    <property type="match status" value="1"/>
</dbReference>
<feature type="region of interest" description="Disordered" evidence="3">
    <location>
        <begin position="292"/>
        <end position="322"/>
    </location>
</feature>
<feature type="compositionally biased region" description="Basic and acidic residues" evidence="3">
    <location>
        <begin position="615"/>
        <end position="630"/>
    </location>
</feature>
<reference evidence="6" key="1">
    <citation type="journal article" date="2005" name="Nature">
        <title>The map-based sequence of the rice genome.</title>
        <authorList>
            <consortium name="International rice genome sequencing project (IRGSP)"/>
            <person name="Matsumoto T."/>
            <person name="Wu J."/>
            <person name="Kanamori H."/>
            <person name="Katayose Y."/>
            <person name="Fujisawa M."/>
            <person name="Namiki N."/>
            <person name="Mizuno H."/>
            <person name="Yamamoto K."/>
            <person name="Antonio B.A."/>
            <person name="Baba T."/>
            <person name="Sakata K."/>
            <person name="Nagamura Y."/>
            <person name="Aoki H."/>
            <person name="Arikawa K."/>
            <person name="Arita K."/>
            <person name="Bito T."/>
            <person name="Chiden Y."/>
            <person name="Fujitsuka N."/>
            <person name="Fukunaka R."/>
            <person name="Hamada M."/>
            <person name="Harada C."/>
            <person name="Hayashi A."/>
            <person name="Hijishita S."/>
            <person name="Honda M."/>
            <person name="Hosokawa S."/>
            <person name="Ichikawa Y."/>
            <person name="Idonuma A."/>
            <person name="Iijima M."/>
            <person name="Ikeda M."/>
            <person name="Ikeno M."/>
            <person name="Ito K."/>
            <person name="Ito S."/>
            <person name="Ito T."/>
            <person name="Ito Y."/>
            <person name="Ito Y."/>
            <person name="Iwabuchi A."/>
            <person name="Kamiya K."/>
            <person name="Karasawa W."/>
            <person name="Kurita K."/>
            <person name="Katagiri S."/>
            <person name="Kikuta A."/>
            <person name="Kobayashi H."/>
            <person name="Kobayashi N."/>
            <person name="Machita K."/>
            <person name="Maehara T."/>
            <person name="Masukawa M."/>
            <person name="Mizubayashi T."/>
            <person name="Mukai Y."/>
            <person name="Nagasaki H."/>
            <person name="Nagata Y."/>
            <person name="Naito S."/>
            <person name="Nakashima M."/>
            <person name="Nakama Y."/>
            <person name="Nakamichi Y."/>
            <person name="Nakamura M."/>
            <person name="Meguro A."/>
            <person name="Negishi M."/>
            <person name="Ohta I."/>
            <person name="Ohta T."/>
            <person name="Okamoto M."/>
            <person name="Ono N."/>
            <person name="Saji S."/>
            <person name="Sakaguchi M."/>
            <person name="Sakai K."/>
            <person name="Shibata M."/>
            <person name="Shimokawa T."/>
            <person name="Song J."/>
            <person name="Takazaki Y."/>
            <person name="Terasawa K."/>
            <person name="Tsugane M."/>
            <person name="Tsuji K."/>
            <person name="Ueda S."/>
            <person name="Waki K."/>
            <person name="Yamagata H."/>
            <person name="Yamamoto M."/>
            <person name="Yamamoto S."/>
            <person name="Yamane H."/>
            <person name="Yoshiki S."/>
            <person name="Yoshihara R."/>
            <person name="Yukawa K."/>
            <person name="Zhong H."/>
            <person name="Yano M."/>
            <person name="Yuan Q."/>
            <person name="Ouyang S."/>
            <person name="Liu J."/>
            <person name="Jones K.M."/>
            <person name="Gansberger K."/>
            <person name="Moffat K."/>
            <person name="Hill J."/>
            <person name="Bera J."/>
            <person name="Fadrosh D."/>
            <person name="Jin S."/>
            <person name="Johri S."/>
            <person name="Kim M."/>
            <person name="Overton L."/>
            <person name="Reardon M."/>
            <person name="Tsitrin T."/>
            <person name="Vuong H."/>
            <person name="Weaver B."/>
            <person name="Ciecko A."/>
            <person name="Tallon L."/>
            <person name="Jackson J."/>
            <person name="Pai G."/>
            <person name="Aken S.V."/>
            <person name="Utterback T."/>
            <person name="Reidmuller S."/>
            <person name="Feldblyum T."/>
            <person name="Hsiao J."/>
            <person name="Zismann V."/>
            <person name="Iobst S."/>
            <person name="de Vazeille A.R."/>
            <person name="Buell C.R."/>
            <person name="Ying K."/>
            <person name="Li Y."/>
            <person name="Lu T."/>
            <person name="Huang Y."/>
            <person name="Zhao Q."/>
            <person name="Feng Q."/>
            <person name="Zhang L."/>
            <person name="Zhu J."/>
            <person name="Weng Q."/>
            <person name="Mu J."/>
            <person name="Lu Y."/>
            <person name="Fan D."/>
            <person name="Liu Y."/>
            <person name="Guan J."/>
            <person name="Zhang Y."/>
            <person name="Yu S."/>
            <person name="Liu X."/>
            <person name="Zhang Y."/>
            <person name="Hong G."/>
            <person name="Han B."/>
            <person name="Choisne N."/>
            <person name="Demange N."/>
            <person name="Orjeda G."/>
            <person name="Samain S."/>
            <person name="Cattolico L."/>
            <person name="Pelletier E."/>
            <person name="Couloux A."/>
            <person name="Segurens B."/>
            <person name="Wincker P."/>
            <person name="D'Hont A."/>
            <person name="Scarpelli C."/>
            <person name="Weissenbach J."/>
            <person name="Salanoubat M."/>
            <person name="Quetier F."/>
            <person name="Yu Y."/>
            <person name="Kim H.R."/>
            <person name="Rambo T."/>
            <person name="Currie J."/>
            <person name="Collura K."/>
            <person name="Luo M."/>
            <person name="Yang T."/>
            <person name="Ammiraju J.S.S."/>
            <person name="Engler F."/>
            <person name="Soderlund C."/>
            <person name="Wing R.A."/>
            <person name="Palmer L.E."/>
            <person name="de la Bastide M."/>
            <person name="Spiegel L."/>
            <person name="Nascimento L."/>
            <person name="Zutavern T."/>
            <person name="O'Shaughnessy A."/>
            <person name="Dike S."/>
            <person name="Dedhia N."/>
            <person name="Preston R."/>
            <person name="Balija V."/>
            <person name="McCombie W.R."/>
            <person name="Chow T."/>
            <person name="Chen H."/>
            <person name="Chung M."/>
            <person name="Chen C."/>
            <person name="Shaw J."/>
            <person name="Wu H."/>
            <person name="Hsiao K."/>
            <person name="Chao Y."/>
            <person name="Chu M."/>
            <person name="Cheng C."/>
            <person name="Hour A."/>
            <person name="Lee P."/>
            <person name="Lin S."/>
            <person name="Lin Y."/>
            <person name="Liou J."/>
            <person name="Liu S."/>
            <person name="Hsing Y."/>
            <person name="Raghuvanshi S."/>
            <person name="Mohanty A."/>
            <person name="Bharti A.K."/>
            <person name="Gaur A."/>
            <person name="Gupta V."/>
            <person name="Kumar D."/>
            <person name="Ravi V."/>
            <person name="Vij S."/>
            <person name="Kapur A."/>
            <person name="Khurana P."/>
            <person name="Khurana P."/>
            <person name="Khurana J.P."/>
            <person name="Tyagi A.K."/>
            <person name="Gaikwad K."/>
            <person name="Singh A."/>
            <person name="Dalal V."/>
            <person name="Srivastava S."/>
            <person name="Dixit A."/>
            <person name="Pal A.K."/>
            <person name="Ghazi I.A."/>
            <person name="Yadav M."/>
            <person name="Pandit A."/>
            <person name="Bhargava A."/>
            <person name="Sureshbabu K."/>
            <person name="Batra K."/>
            <person name="Sharma T.R."/>
            <person name="Mohapatra T."/>
            <person name="Singh N.K."/>
            <person name="Messing J."/>
            <person name="Nelson A.B."/>
            <person name="Fuks G."/>
            <person name="Kavchok S."/>
            <person name="Keizer G."/>
            <person name="Linton E."/>
            <person name="Llaca V."/>
            <person name="Song R."/>
            <person name="Tanyolac B."/>
            <person name="Young S."/>
            <person name="Ho-Il K."/>
            <person name="Hahn J.H."/>
            <person name="Sangsakoo G."/>
            <person name="Vanavichit A."/>
            <person name="de Mattos Luiz.A.T."/>
            <person name="Zimmer P.D."/>
            <person name="Malone G."/>
            <person name="Dellagostin O."/>
            <person name="de Oliveira A.C."/>
            <person name="Bevan M."/>
            <person name="Bancroft I."/>
            <person name="Minx P."/>
            <person name="Cordum H."/>
            <person name="Wilson R."/>
            <person name="Cheng Z."/>
            <person name="Jin W."/>
            <person name="Jiang J."/>
            <person name="Leong S.A."/>
            <person name="Iwama H."/>
            <person name="Gojobori T."/>
            <person name="Itoh T."/>
            <person name="Niimura Y."/>
            <person name="Fujii Y."/>
            <person name="Habara T."/>
            <person name="Sakai H."/>
            <person name="Sato Y."/>
            <person name="Wilson G."/>
            <person name="Kumar K."/>
            <person name="McCouch S."/>
            <person name="Juretic N."/>
            <person name="Hoen D."/>
            <person name="Wright S."/>
            <person name="Bruskiewich R."/>
            <person name="Bureau T."/>
            <person name="Miyao A."/>
            <person name="Hirochika H."/>
            <person name="Nishikawa T."/>
            <person name="Kadowaki K."/>
            <person name="Sugiura M."/>
            <person name="Burr B."/>
            <person name="Sasaki T."/>
        </authorList>
    </citation>
    <scope>NUCLEOTIDE SEQUENCE [LARGE SCALE GENOMIC DNA]</scope>
    <source>
        <strain evidence="6">cv. Nipponbare</strain>
    </source>
</reference>
<keyword evidence="2" id="KW-0378">Hydrolase</keyword>